<dbReference type="Gene3D" id="1.10.10.60">
    <property type="entry name" value="Homeodomain-like"/>
    <property type="match status" value="1"/>
</dbReference>
<comment type="subcellular location">
    <subcellularLocation>
        <location evidence="6 7">Nucleus</location>
    </subcellularLocation>
</comment>
<gene>
    <name evidence="11" type="ORF">SUZIE_157540</name>
</gene>
<dbReference type="GO" id="GO:0050728">
    <property type="term" value="P:negative regulation of inflammatory response"/>
    <property type="evidence" value="ECO:0007669"/>
    <property type="project" value="TreeGrafter"/>
</dbReference>
<dbReference type="InterPro" id="IPR027417">
    <property type="entry name" value="P-loop_NTPase"/>
</dbReference>
<feature type="domain" description="Homeobox" evidence="9">
    <location>
        <begin position="32"/>
        <end position="92"/>
    </location>
</feature>
<dbReference type="GO" id="GO:0005737">
    <property type="term" value="C:cytoplasm"/>
    <property type="evidence" value="ECO:0007669"/>
    <property type="project" value="TreeGrafter"/>
</dbReference>
<evidence type="ECO:0000256" key="5">
    <source>
        <dbReference type="ARBA" id="ARBA00023242"/>
    </source>
</evidence>
<evidence type="ECO:0000256" key="1">
    <source>
        <dbReference type="ARBA" id="ARBA00022614"/>
    </source>
</evidence>
<dbReference type="InterPro" id="IPR041267">
    <property type="entry name" value="NLRP_HD2"/>
</dbReference>
<dbReference type="InterPro" id="IPR007111">
    <property type="entry name" value="NACHT_NTPase"/>
</dbReference>
<reference evidence="11" key="1">
    <citation type="submission" date="2020-03" db="EMBL/GenBank/DDBJ databases">
        <title>Studies in the Genomics of Life Span.</title>
        <authorList>
            <person name="Glass D."/>
        </authorList>
    </citation>
    <scope>NUCLEOTIDE SEQUENCE</scope>
    <source>
        <strain evidence="11">SUZIE</strain>
        <tissue evidence="11">Muscle</tissue>
    </source>
</reference>
<dbReference type="CDD" id="cd00086">
    <property type="entry name" value="homeodomain"/>
    <property type="match status" value="1"/>
</dbReference>
<keyword evidence="3 6" id="KW-0238">DNA-binding</keyword>
<evidence type="ECO:0000256" key="2">
    <source>
        <dbReference type="ARBA" id="ARBA00022737"/>
    </source>
</evidence>
<dbReference type="EMBL" id="JAATJV010371973">
    <property type="protein sequence ID" value="MBZ3880358.1"/>
    <property type="molecule type" value="Genomic_DNA"/>
</dbReference>
<dbReference type="InterPro" id="IPR050637">
    <property type="entry name" value="NLRP_innate_immun_reg"/>
</dbReference>
<dbReference type="InterPro" id="IPR017970">
    <property type="entry name" value="Homeobox_CS"/>
</dbReference>
<dbReference type="Pfam" id="PF14484">
    <property type="entry name" value="FISNA"/>
    <property type="match status" value="1"/>
</dbReference>
<dbReference type="GO" id="GO:0045345">
    <property type="term" value="P:positive regulation of MHC class I biosynthetic process"/>
    <property type="evidence" value="ECO:0007669"/>
    <property type="project" value="TreeGrafter"/>
</dbReference>
<dbReference type="AlphaFoldDB" id="A0AA41MYI9"/>
<dbReference type="SUPFAM" id="SSF46689">
    <property type="entry name" value="Homeodomain-like"/>
    <property type="match status" value="1"/>
</dbReference>
<dbReference type="GO" id="GO:0005524">
    <property type="term" value="F:ATP binding"/>
    <property type="evidence" value="ECO:0007669"/>
    <property type="project" value="UniProtKB-KW"/>
</dbReference>
<keyword evidence="5 6" id="KW-0539">Nucleus</keyword>
<dbReference type="SUPFAM" id="SSF52540">
    <property type="entry name" value="P-loop containing nucleoside triphosphate hydrolases"/>
    <property type="match status" value="1"/>
</dbReference>
<evidence type="ECO:0000313" key="11">
    <source>
        <dbReference type="EMBL" id="MBZ3880358.1"/>
    </source>
</evidence>
<sequence length="563" mass="64310">MARVLLQELRRGAHPGPKMSVSEALPEGKDQKHPHRKRTMFTEKQLQDLTLLFNKNPYPDPSLKREMASKMNLDPTVLQVWFKNHRAKLKKEKRNVQQNQEAPQQPPLAEPPAKARPAWSSADTALRAPGARPSVPVYTNRQTPSFRLSVCPPFKVHTDPRETYRDYIRRKFRLMEDRNARLGECVNLSRRYTRLLLVKEHADPMRAQQKLLDTGRGHARAMGHQPSPIQIETLFEPDEERPEPPRTVVLQGPAGMGKSMLAHKLMLDWADGRLFRDRFDYLFYINCRELNRSADEQSPQDLLSGCWPESRVPLRELACAPERLLLILDGFDELKPALGLCSLAAEGLWHQKILFEEQDLRKHGLDGVDVSAFLNTTLFQKDIDCEKSYSFIHLSFQEFFAAMHYILEGAGSGPGPGQTLTGLLTEYGFSERSFLALTVRFLFGLLNEELRSHLEKHLCWKVSPHVKMHLLEWIQSQAGSQGSTLQQGSLELFSCLYEIQEEEFIQQALSHVQVVVVSDIATKMEHMVFSFCARSCKRFLVLHLNGAAHSADQEGSSRRTSRT</sequence>
<dbReference type="InterPro" id="IPR009057">
    <property type="entry name" value="Homeodomain-like_sf"/>
</dbReference>
<keyword evidence="4 6" id="KW-0371">Homeobox</keyword>
<evidence type="ECO:0000256" key="8">
    <source>
        <dbReference type="SAM" id="MobiDB-lite"/>
    </source>
</evidence>
<evidence type="ECO:0000256" key="4">
    <source>
        <dbReference type="ARBA" id="ARBA00023155"/>
    </source>
</evidence>
<evidence type="ECO:0000256" key="6">
    <source>
        <dbReference type="PROSITE-ProRule" id="PRU00108"/>
    </source>
</evidence>
<dbReference type="GO" id="GO:0071345">
    <property type="term" value="P:cellular response to cytokine stimulus"/>
    <property type="evidence" value="ECO:0007669"/>
    <property type="project" value="TreeGrafter"/>
</dbReference>
<evidence type="ECO:0000256" key="7">
    <source>
        <dbReference type="RuleBase" id="RU000682"/>
    </source>
</evidence>
<keyword evidence="12" id="KW-1185">Reference proteome</keyword>
<keyword evidence="2" id="KW-0677">Repeat</keyword>
<dbReference type="Pfam" id="PF17776">
    <property type="entry name" value="NLRC4_HD2"/>
    <property type="match status" value="1"/>
</dbReference>
<dbReference type="Pfam" id="PF05729">
    <property type="entry name" value="NACHT"/>
    <property type="match status" value="1"/>
</dbReference>
<dbReference type="InterPro" id="IPR001356">
    <property type="entry name" value="HD"/>
</dbReference>
<dbReference type="Gene3D" id="3.40.50.300">
    <property type="entry name" value="P-loop containing nucleotide triphosphate hydrolases"/>
    <property type="match status" value="1"/>
</dbReference>
<evidence type="ECO:0000256" key="3">
    <source>
        <dbReference type="ARBA" id="ARBA00023125"/>
    </source>
</evidence>
<dbReference type="PANTHER" id="PTHR45690">
    <property type="entry name" value="NACHT, LRR AND PYD DOMAINS-CONTAINING PROTEIN 12"/>
    <property type="match status" value="1"/>
</dbReference>
<dbReference type="PROSITE" id="PS50071">
    <property type="entry name" value="HOMEOBOX_2"/>
    <property type="match status" value="1"/>
</dbReference>
<organism evidence="11 12">
    <name type="scientific">Sciurus carolinensis</name>
    <name type="common">Eastern gray squirrel</name>
    <dbReference type="NCBI Taxonomy" id="30640"/>
    <lineage>
        <taxon>Eukaryota</taxon>
        <taxon>Metazoa</taxon>
        <taxon>Chordata</taxon>
        <taxon>Craniata</taxon>
        <taxon>Vertebrata</taxon>
        <taxon>Euteleostomi</taxon>
        <taxon>Mammalia</taxon>
        <taxon>Eutheria</taxon>
        <taxon>Euarchontoglires</taxon>
        <taxon>Glires</taxon>
        <taxon>Rodentia</taxon>
        <taxon>Sciuromorpha</taxon>
        <taxon>Sciuridae</taxon>
        <taxon>Sciurinae</taxon>
        <taxon>Sciurini</taxon>
        <taxon>Sciurus</taxon>
    </lineage>
</organism>
<dbReference type="GO" id="GO:0000981">
    <property type="term" value="F:DNA-binding transcription factor activity, RNA polymerase II-specific"/>
    <property type="evidence" value="ECO:0007669"/>
    <property type="project" value="InterPro"/>
</dbReference>
<feature type="region of interest" description="Disordered" evidence="8">
    <location>
        <begin position="1"/>
        <end position="37"/>
    </location>
</feature>
<dbReference type="GO" id="GO:0043124">
    <property type="term" value="P:negative regulation of canonical NF-kappaB signal transduction"/>
    <property type="evidence" value="ECO:0007669"/>
    <property type="project" value="TreeGrafter"/>
</dbReference>
<dbReference type="SMART" id="SM01288">
    <property type="entry name" value="FISNA"/>
    <property type="match status" value="1"/>
</dbReference>
<dbReference type="GO" id="GO:0003677">
    <property type="term" value="F:DNA binding"/>
    <property type="evidence" value="ECO:0007669"/>
    <property type="project" value="UniProtKB-UniRule"/>
</dbReference>
<accession>A0AA41MYI9</accession>
<dbReference type="PANTHER" id="PTHR45690:SF11">
    <property type="entry name" value="NACHT, LRR AND PYD DOMAINS-CONTAINING PROTEIN 12"/>
    <property type="match status" value="1"/>
</dbReference>
<evidence type="ECO:0000313" key="12">
    <source>
        <dbReference type="Proteomes" id="UP001166674"/>
    </source>
</evidence>
<protein>
    <submittedName>
        <fullName evidence="11">NACHT, LRR and PYD domains-containing protein 12</fullName>
    </submittedName>
</protein>
<dbReference type="Proteomes" id="UP001166674">
    <property type="component" value="Unassembled WGS sequence"/>
</dbReference>
<feature type="DNA-binding region" description="Homeobox" evidence="6">
    <location>
        <begin position="34"/>
        <end position="93"/>
    </location>
</feature>
<dbReference type="PROSITE" id="PS50837">
    <property type="entry name" value="NACHT"/>
    <property type="match status" value="1"/>
</dbReference>
<dbReference type="InterPro" id="IPR029495">
    <property type="entry name" value="NACHT-assoc"/>
</dbReference>
<dbReference type="PROSITE" id="PS00027">
    <property type="entry name" value="HOMEOBOX_1"/>
    <property type="match status" value="1"/>
</dbReference>
<dbReference type="GO" id="GO:0005634">
    <property type="term" value="C:nucleus"/>
    <property type="evidence" value="ECO:0007669"/>
    <property type="project" value="UniProtKB-SubCell"/>
</dbReference>
<dbReference type="SMART" id="SM00389">
    <property type="entry name" value="HOX"/>
    <property type="match status" value="1"/>
</dbReference>
<name>A0AA41MYI9_SCICA</name>
<evidence type="ECO:0000259" key="10">
    <source>
        <dbReference type="PROSITE" id="PS50837"/>
    </source>
</evidence>
<feature type="region of interest" description="Disordered" evidence="8">
    <location>
        <begin position="89"/>
        <end position="137"/>
    </location>
</feature>
<dbReference type="Pfam" id="PF00046">
    <property type="entry name" value="Homeodomain"/>
    <property type="match status" value="1"/>
</dbReference>
<feature type="domain" description="NACHT" evidence="10">
    <location>
        <begin position="246"/>
        <end position="334"/>
    </location>
</feature>
<comment type="caution">
    <text evidence="11">The sequence shown here is derived from an EMBL/GenBank/DDBJ whole genome shotgun (WGS) entry which is preliminary data.</text>
</comment>
<keyword evidence="1" id="KW-0433">Leucine-rich repeat</keyword>
<proteinExistence type="predicted"/>
<evidence type="ECO:0000259" key="9">
    <source>
        <dbReference type="PROSITE" id="PS50071"/>
    </source>
</evidence>